<accession>A0A821TDK1</accession>
<evidence type="ECO:0000313" key="3">
    <source>
        <dbReference type="Proteomes" id="UP000663880"/>
    </source>
</evidence>
<reference evidence="2" key="1">
    <citation type="submission" date="2021-02" db="EMBL/GenBank/DDBJ databases">
        <authorList>
            <person name="Steward A R."/>
        </authorList>
    </citation>
    <scope>NUCLEOTIDE SEQUENCE</scope>
</reference>
<evidence type="ECO:0000313" key="2">
    <source>
        <dbReference type="EMBL" id="CAF4871257.1"/>
    </source>
</evidence>
<evidence type="ECO:0000256" key="1">
    <source>
        <dbReference type="SAM" id="MobiDB-lite"/>
    </source>
</evidence>
<name>A0A821TDK1_9NEOP</name>
<protein>
    <submittedName>
        <fullName evidence="2">Uncharacterized protein</fullName>
    </submittedName>
</protein>
<dbReference type="EMBL" id="CAJOBZ010000023">
    <property type="protein sequence ID" value="CAF4871257.1"/>
    <property type="molecule type" value="Genomic_DNA"/>
</dbReference>
<feature type="region of interest" description="Disordered" evidence="1">
    <location>
        <begin position="106"/>
        <end position="135"/>
    </location>
</feature>
<comment type="caution">
    <text evidence="2">The sequence shown here is derived from an EMBL/GenBank/DDBJ whole genome shotgun (WGS) entry which is preliminary data.</text>
</comment>
<dbReference type="AlphaFoldDB" id="A0A821TDK1"/>
<dbReference type="OrthoDB" id="7329687at2759"/>
<sequence>MWALFGRPTVSVQVACHNSQWIMSRCDMACCKSGRESKAPPKYPVLQLTDCGTGADTTRCANLLCNEPIAQVTFTFTHAVMLAFNDPVQIYSQAYARRKRLRKKYPNPHRSHISNRNNYTVTWPGPVKSGERSTF</sequence>
<organism evidence="2 3">
    <name type="scientific">Pieris macdunnoughi</name>
    <dbReference type="NCBI Taxonomy" id="345717"/>
    <lineage>
        <taxon>Eukaryota</taxon>
        <taxon>Metazoa</taxon>
        <taxon>Ecdysozoa</taxon>
        <taxon>Arthropoda</taxon>
        <taxon>Hexapoda</taxon>
        <taxon>Insecta</taxon>
        <taxon>Pterygota</taxon>
        <taxon>Neoptera</taxon>
        <taxon>Endopterygota</taxon>
        <taxon>Lepidoptera</taxon>
        <taxon>Glossata</taxon>
        <taxon>Ditrysia</taxon>
        <taxon>Papilionoidea</taxon>
        <taxon>Pieridae</taxon>
        <taxon>Pierinae</taxon>
        <taxon>Pieris</taxon>
    </lineage>
</organism>
<gene>
    <name evidence="2" type="ORF">PMACD_LOCUS8780</name>
</gene>
<proteinExistence type="predicted"/>
<dbReference type="Proteomes" id="UP000663880">
    <property type="component" value="Unassembled WGS sequence"/>
</dbReference>
<keyword evidence="3" id="KW-1185">Reference proteome</keyword>